<dbReference type="RefSeq" id="WP_135599735.1">
    <property type="nucleotide sequence ID" value="NZ_RQFK01000007.1"/>
</dbReference>
<dbReference type="Pfam" id="PF14375">
    <property type="entry name" value="Cys_rich_CWC"/>
    <property type="match status" value="1"/>
</dbReference>
<dbReference type="AlphaFoldDB" id="A0A4R9IHV7"/>
<proteinExistence type="predicted"/>
<name>A0A4R9IHV7_9LEPT</name>
<gene>
    <name evidence="1" type="ORF">EHQ24_00345</name>
</gene>
<accession>A0A4R9IHV7</accession>
<keyword evidence="2" id="KW-1185">Reference proteome</keyword>
<evidence type="ECO:0000313" key="2">
    <source>
        <dbReference type="Proteomes" id="UP000298009"/>
    </source>
</evidence>
<reference evidence="1" key="1">
    <citation type="journal article" date="2019" name="PLoS Negl. Trop. Dis.">
        <title>Revisiting the worldwide diversity of Leptospira species in the environment.</title>
        <authorList>
            <person name="Vincent A.T."/>
            <person name="Schiettekatte O."/>
            <person name="Bourhy P."/>
            <person name="Veyrier F.J."/>
            <person name="Picardeau M."/>
        </authorList>
    </citation>
    <scope>NUCLEOTIDE SEQUENCE [LARGE SCALE GENOMIC DNA]</scope>
    <source>
        <strain evidence="1">201800287</strain>
    </source>
</reference>
<organism evidence="1 2">
    <name type="scientific">Leptospira noumeaensis</name>
    <dbReference type="NCBI Taxonomy" id="2484964"/>
    <lineage>
        <taxon>Bacteria</taxon>
        <taxon>Pseudomonadati</taxon>
        <taxon>Spirochaetota</taxon>
        <taxon>Spirochaetia</taxon>
        <taxon>Leptospirales</taxon>
        <taxon>Leptospiraceae</taxon>
        <taxon>Leptospira</taxon>
    </lineage>
</organism>
<evidence type="ECO:0008006" key="3">
    <source>
        <dbReference type="Google" id="ProtNLM"/>
    </source>
</evidence>
<evidence type="ECO:0000313" key="1">
    <source>
        <dbReference type="EMBL" id="TGK87704.1"/>
    </source>
</evidence>
<sequence length="91" mass="10675">MEESKSNNSEIPKKTESKIKHDEKLCPNCNRSFECKVGSISLCQCTKVYLSREERDYLAAQYSDCLCYQCMETLAFEYRITKSYKAITWSF</sequence>
<comment type="caution">
    <text evidence="1">The sequence shown here is derived from an EMBL/GenBank/DDBJ whole genome shotgun (WGS) entry which is preliminary data.</text>
</comment>
<dbReference type="Proteomes" id="UP000298009">
    <property type="component" value="Unassembled WGS sequence"/>
</dbReference>
<protein>
    <recommendedName>
        <fullName evidence="3">Cysteine-rich CWC family protein</fullName>
    </recommendedName>
</protein>
<dbReference type="EMBL" id="RQFK01000007">
    <property type="protein sequence ID" value="TGK87704.1"/>
    <property type="molecule type" value="Genomic_DNA"/>
</dbReference>
<dbReference type="InterPro" id="IPR032720">
    <property type="entry name" value="Cys_rich_CWC"/>
</dbReference>
<dbReference type="OrthoDB" id="9800168at2"/>